<gene>
    <name evidence="2" type="ORF">IPN02_12615</name>
</gene>
<accession>A0A936NEY2</accession>
<dbReference type="Proteomes" id="UP000727993">
    <property type="component" value="Unassembled WGS sequence"/>
</dbReference>
<organism evidence="2 3">
    <name type="scientific">Candidatus Neomicrothrix subdominans</name>
    <dbReference type="NCBI Taxonomy" id="2954438"/>
    <lineage>
        <taxon>Bacteria</taxon>
        <taxon>Bacillati</taxon>
        <taxon>Actinomycetota</taxon>
        <taxon>Acidimicrobiia</taxon>
        <taxon>Acidimicrobiales</taxon>
        <taxon>Microthrixaceae</taxon>
        <taxon>Candidatus Neomicrothrix</taxon>
    </lineage>
</organism>
<evidence type="ECO:0000313" key="2">
    <source>
        <dbReference type="EMBL" id="MBK9297649.1"/>
    </source>
</evidence>
<feature type="region of interest" description="Disordered" evidence="1">
    <location>
        <begin position="1"/>
        <end position="36"/>
    </location>
</feature>
<protein>
    <submittedName>
        <fullName evidence="2">Uncharacterized protein</fullName>
    </submittedName>
</protein>
<evidence type="ECO:0000313" key="3">
    <source>
        <dbReference type="Proteomes" id="UP000727993"/>
    </source>
</evidence>
<sequence>MSESTHLSAEARRLPAPMNALAPRPPVPAIRNDESWAPHGVTHPAYGTYVPQSRPEAFDLAMKA</sequence>
<comment type="caution">
    <text evidence="2">The sequence shown here is derived from an EMBL/GenBank/DDBJ whole genome shotgun (WGS) entry which is preliminary data.</text>
</comment>
<reference evidence="2 3" key="1">
    <citation type="submission" date="2020-10" db="EMBL/GenBank/DDBJ databases">
        <title>Connecting structure to function with the recovery of over 1000 high-quality activated sludge metagenome-assembled genomes encoding full-length rRNA genes using long-read sequencing.</title>
        <authorList>
            <person name="Singleton C.M."/>
            <person name="Petriglieri F."/>
            <person name="Kristensen J.M."/>
            <person name="Kirkegaard R.H."/>
            <person name="Michaelsen T.Y."/>
            <person name="Andersen M.H."/>
            <person name="Karst S.M."/>
            <person name="Dueholm M.S."/>
            <person name="Nielsen P.H."/>
            <person name="Albertsen M."/>
        </authorList>
    </citation>
    <scope>NUCLEOTIDE SEQUENCE [LARGE SCALE GENOMIC DNA]</scope>
    <source>
        <strain evidence="2">Lyne_18-Q3-R50-59_MAXAC.006</strain>
    </source>
</reference>
<dbReference type="EMBL" id="JADJZA010000007">
    <property type="protein sequence ID" value="MBK9297649.1"/>
    <property type="molecule type" value="Genomic_DNA"/>
</dbReference>
<proteinExistence type="predicted"/>
<dbReference type="AlphaFoldDB" id="A0A936NEY2"/>
<evidence type="ECO:0000256" key="1">
    <source>
        <dbReference type="SAM" id="MobiDB-lite"/>
    </source>
</evidence>
<name>A0A936NEY2_9ACTN</name>